<dbReference type="EMBL" id="JAPFQI010000005">
    <property type="protein sequence ID" value="MCW8085737.1"/>
    <property type="molecule type" value="Genomic_DNA"/>
</dbReference>
<accession>A0ABT3NU97</accession>
<evidence type="ECO:0000313" key="5">
    <source>
        <dbReference type="Proteomes" id="UP001526430"/>
    </source>
</evidence>
<feature type="domain" description="N-acetyltransferase" evidence="3">
    <location>
        <begin position="185"/>
        <end position="335"/>
    </location>
</feature>
<dbReference type="InterPro" id="IPR000182">
    <property type="entry name" value="GNAT_dom"/>
</dbReference>
<dbReference type="InterPro" id="IPR050832">
    <property type="entry name" value="Bact_Acetyltransf"/>
</dbReference>
<keyword evidence="2" id="KW-0012">Acyltransferase</keyword>
<comment type="caution">
    <text evidence="4">The sequence shown here is derived from an EMBL/GenBank/DDBJ whole genome shotgun (WGS) entry which is preliminary data.</text>
</comment>
<reference evidence="4 5" key="1">
    <citation type="submission" date="2022-10" db="EMBL/GenBank/DDBJ databases">
        <title>Roseococcus glaciei nov., sp. nov., isolated from glacier.</title>
        <authorList>
            <person name="Liu Q."/>
            <person name="Xin Y.-H."/>
        </authorList>
    </citation>
    <scope>NUCLEOTIDE SEQUENCE [LARGE SCALE GENOMIC DNA]</scope>
    <source>
        <strain evidence="4 5">MDT2-1-1</strain>
    </source>
</reference>
<evidence type="ECO:0000256" key="1">
    <source>
        <dbReference type="ARBA" id="ARBA00022679"/>
    </source>
</evidence>
<dbReference type="SUPFAM" id="SSF55729">
    <property type="entry name" value="Acyl-CoA N-acyltransferases (Nat)"/>
    <property type="match status" value="2"/>
</dbReference>
<name>A0ABT3NU97_9PROT</name>
<keyword evidence="5" id="KW-1185">Reference proteome</keyword>
<dbReference type="Proteomes" id="UP001526430">
    <property type="component" value="Unassembled WGS sequence"/>
</dbReference>
<evidence type="ECO:0000259" key="3">
    <source>
        <dbReference type="PROSITE" id="PS51186"/>
    </source>
</evidence>
<keyword evidence="1" id="KW-0808">Transferase</keyword>
<protein>
    <submittedName>
        <fullName evidence="4">GNAT family N-acetyltransferase</fullName>
    </submittedName>
</protein>
<dbReference type="Pfam" id="PF00583">
    <property type="entry name" value="Acetyltransf_1"/>
    <property type="match status" value="2"/>
</dbReference>
<dbReference type="InterPro" id="IPR016181">
    <property type="entry name" value="Acyl_CoA_acyltransferase"/>
</dbReference>
<dbReference type="PROSITE" id="PS51186">
    <property type="entry name" value="GNAT"/>
    <property type="match status" value="2"/>
</dbReference>
<proteinExistence type="predicted"/>
<sequence length="335" mass="37221">MIADQAQLPALRDGTDADAPHFIRLVGEAWAEYPSIVFDVDGELPELRALASHFAARGGKLWLSEDRHGMIATRPLREDGAWEICRLYVDKAARGTGLAHRLLAVAEAHARAEGAERMVLWTDTRFEAAHSFYEKRGYVRQGAIRILDDLSKSLEFRYGKPAKGLVVEALDAAAAASAERRLAQILVHCVAQGASISFLAPLSPEKSRQFWKRVSTEVAQGQRVLLVAWLDGAMAGAVQIDLAMPENQTHRAEVGKLLVDPAYRRRGIGRALMRRAEQAAERLGRRLLVLDTREGDLAEPLYRDLGWQEAGRIPGFSLDEQGRGHATIFFWRRIG</sequence>
<dbReference type="PANTHER" id="PTHR43877">
    <property type="entry name" value="AMINOALKYLPHOSPHONATE N-ACETYLTRANSFERASE-RELATED-RELATED"/>
    <property type="match status" value="1"/>
</dbReference>
<evidence type="ECO:0000256" key="2">
    <source>
        <dbReference type="ARBA" id="ARBA00023315"/>
    </source>
</evidence>
<evidence type="ECO:0000313" key="4">
    <source>
        <dbReference type="EMBL" id="MCW8085737.1"/>
    </source>
</evidence>
<dbReference type="CDD" id="cd04301">
    <property type="entry name" value="NAT_SF"/>
    <property type="match status" value="2"/>
</dbReference>
<feature type="domain" description="N-acetyltransferase" evidence="3">
    <location>
        <begin position="9"/>
        <end position="163"/>
    </location>
</feature>
<dbReference type="Gene3D" id="3.40.630.30">
    <property type="match status" value="2"/>
</dbReference>
<organism evidence="4 5">
    <name type="scientific">Sabulicella glaciei</name>
    <dbReference type="NCBI Taxonomy" id="2984948"/>
    <lineage>
        <taxon>Bacteria</taxon>
        <taxon>Pseudomonadati</taxon>
        <taxon>Pseudomonadota</taxon>
        <taxon>Alphaproteobacteria</taxon>
        <taxon>Acetobacterales</taxon>
        <taxon>Acetobacteraceae</taxon>
        <taxon>Sabulicella</taxon>
    </lineage>
</organism>
<dbReference type="RefSeq" id="WP_301589684.1">
    <property type="nucleotide sequence ID" value="NZ_JAPFQI010000005.1"/>
</dbReference>
<gene>
    <name evidence="4" type="ORF">OF850_08885</name>
</gene>